<dbReference type="SUPFAM" id="SSF110997">
    <property type="entry name" value="Sporulation related repeat"/>
    <property type="match status" value="1"/>
</dbReference>
<evidence type="ECO:0000256" key="5">
    <source>
        <dbReference type="ARBA" id="ARBA00022692"/>
    </source>
</evidence>
<dbReference type="Pfam" id="PF02321">
    <property type="entry name" value="OEP"/>
    <property type="match status" value="2"/>
</dbReference>
<keyword evidence="4" id="KW-1134">Transmembrane beta strand</keyword>
<dbReference type="Gene3D" id="3.30.70.1070">
    <property type="entry name" value="Sporulation related repeat"/>
    <property type="match status" value="1"/>
</dbReference>
<keyword evidence="8" id="KW-0175">Coiled coil</keyword>
<proteinExistence type="inferred from homology"/>
<dbReference type="PROSITE" id="PS51724">
    <property type="entry name" value="SPOR"/>
    <property type="match status" value="1"/>
</dbReference>
<evidence type="ECO:0000256" key="7">
    <source>
        <dbReference type="ARBA" id="ARBA00023237"/>
    </source>
</evidence>
<dbReference type="Gene3D" id="1.20.1600.10">
    <property type="entry name" value="Outer membrane efflux proteins (OEP)"/>
    <property type="match status" value="1"/>
</dbReference>
<dbReference type="Pfam" id="PF05036">
    <property type="entry name" value="SPOR"/>
    <property type="match status" value="1"/>
</dbReference>
<dbReference type="InterPro" id="IPR003423">
    <property type="entry name" value="OMP_efflux"/>
</dbReference>
<comment type="caution">
    <text evidence="10">The sequence shown here is derived from an EMBL/GenBank/DDBJ whole genome shotgun (WGS) entry which is preliminary data.</text>
</comment>
<dbReference type="Proteomes" id="UP001501310">
    <property type="component" value="Unassembled WGS sequence"/>
</dbReference>
<comment type="similarity">
    <text evidence="2">Belongs to the outer membrane factor (OMF) (TC 1.B.17) family.</text>
</comment>
<dbReference type="SUPFAM" id="SSF56954">
    <property type="entry name" value="Outer membrane efflux proteins (OEP)"/>
    <property type="match status" value="1"/>
</dbReference>
<keyword evidence="3" id="KW-0813">Transport</keyword>
<organism evidence="10 11">
    <name type="scientific">Sphingomonas humi</name>
    <dbReference type="NCBI Taxonomy" id="335630"/>
    <lineage>
        <taxon>Bacteria</taxon>
        <taxon>Pseudomonadati</taxon>
        <taxon>Pseudomonadota</taxon>
        <taxon>Alphaproteobacteria</taxon>
        <taxon>Sphingomonadales</taxon>
        <taxon>Sphingomonadaceae</taxon>
        <taxon>Sphingomonas</taxon>
    </lineage>
</organism>
<evidence type="ECO:0000256" key="1">
    <source>
        <dbReference type="ARBA" id="ARBA00004442"/>
    </source>
</evidence>
<evidence type="ECO:0000259" key="9">
    <source>
        <dbReference type="PROSITE" id="PS51724"/>
    </source>
</evidence>
<evidence type="ECO:0000256" key="4">
    <source>
        <dbReference type="ARBA" id="ARBA00022452"/>
    </source>
</evidence>
<evidence type="ECO:0000256" key="2">
    <source>
        <dbReference type="ARBA" id="ARBA00007613"/>
    </source>
</evidence>
<evidence type="ECO:0000313" key="10">
    <source>
        <dbReference type="EMBL" id="GAA4000630.1"/>
    </source>
</evidence>
<protein>
    <recommendedName>
        <fullName evidence="9">SPOR domain-containing protein</fullName>
    </recommendedName>
</protein>
<accession>A0ABP7RQ76</accession>
<keyword evidence="11" id="KW-1185">Reference proteome</keyword>
<evidence type="ECO:0000313" key="11">
    <source>
        <dbReference type="Proteomes" id="UP001501310"/>
    </source>
</evidence>
<comment type="subcellular location">
    <subcellularLocation>
        <location evidence="1">Cell outer membrane</location>
    </subcellularLocation>
</comment>
<dbReference type="InterPro" id="IPR051906">
    <property type="entry name" value="TolC-like"/>
</dbReference>
<gene>
    <name evidence="10" type="ORF">GCM10022211_08890</name>
</gene>
<feature type="coiled-coil region" evidence="8">
    <location>
        <begin position="196"/>
        <end position="223"/>
    </location>
</feature>
<keyword evidence="5" id="KW-0812">Transmembrane</keyword>
<sequence>MGASLRGATATVGFGRWPAGLLAGSAIALAILSAPASADTLRDALLATYDTSPVLNAQREALKGSDAGVALANAEGRPQIAATVGINRDLTRSGVLVTTRTKGPILSGGLDVNLPLFAGGRVRNGIEAAKARVQAGRAGLKAVEGDVFAEAVEAYMDVLRDRAILDLNDNQVRVLTENLRATSQLYSAGDLTRTDIAQSQARLSSAKAQLALAQSRMSASEENYLRVVGKRPDGLSSPPPLPALPATADEATRIAIARNPRLTAALQQARAAGLDVRVAFSERLPSLSGVLGSDYVNYLNDQPGVGVPRAGVQTSIGLTTRIPLYQGGAPAARVRQARAAEGQLVEQTVATERTVVANARSAFVAYQASLKAIQSNIDAVDANELALRGARAERSVGSRTVIEVLNAEQELLGAQVQLIASRRDAYVAGFRLLEAMGQASSEDLGLEGGALYDPLGNYKKVAGNWNDWGGAPRHEARSTSTVKLAEGLPDHVTGTEPQVAMQLPPPPSQPAPVAVAAAQPAPSPHSSSAPAKAPAATGGWAIQLGAFARPGAPQALYARVASKIGARQPIYLPAGRVTRLLVGPYQSRSEAEDACRTLGTATPCLPLRRD</sequence>
<dbReference type="EMBL" id="BAAAZD010000001">
    <property type="protein sequence ID" value="GAA4000630.1"/>
    <property type="molecule type" value="Genomic_DNA"/>
</dbReference>
<dbReference type="InterPro" id="IPR036680">
    <property type="entry name" value="SPOR-like_sf"/>
</dbReference>
<reference evidence="11" key="1">
    <citation type="journal article" date="2019" name="Int. J. Syst. Evol. Microbiol.">
        <title>The Global Catalogue of Microorganisms (GCM) 10K type strain sequencing project: providing services to taxonomists for standard genome sequencing and annotation.</title>
        <authorList>
            <consortium name="The Broad Institute Genomics Platform"/>
            <consortium name="The Broad Institute Genome Sequencing Center for Infectious Disease"/>
            <person name="Wu L."/>
            <person name="Ma J."/>
        </authorList>
    </citation>
    <scope>NUCLEOTIDE SEQUENCE [LARGE SCALE GENOMIC DNA]</scope>
    <source>
        <strain evidence="11">JCM 16603</strain>
    </source>
</reference>
<keyword evidence="7" id="KW-0998">Cell outer membrane</keyword>
<dbReference type="PANTHER" id="PTHR30026:SF22">
    <property type="entry name" value="OUTER MEMBRANE EFFLUX PROTEIN"/>
    <property type="match status" value="1"/>
</dbReference>
<dbReference type="PANTHER" id="PTHR30026">
    <property type="entry name" value="OUTER MEMBRANE PROTEIN TOLC"/>
    <property type="match status" value="1"/>
</dbReference>
<name>A0ABP7RQ76_9SPHN</name>
<dbReference type="InterPro" id="IPR010130">
    <property type="entry name" value="T1SS_OMP_TolC"/>
</dbReference>
<keyword evidence="6" id="KW-0472">Membrane</keyword>
<dbReference type="NCBIfam" id="TIGR01844">
    <property type="entry name" value="type_I_sec_TolC"/>
    <property type="match status" value="1"/>
</dbReference>
<dbReference type="InterPro" id="IPR007730">
    <property type="entry name" value="SPOR-like_dom"/>
</dbReference>
<feature type="domain" description="SPOR" evidence="9">
    <location>
        <begin position="534"/>
        <end position="610"/>
    </location>
</feature>
<evidence type="ECO:0000256" key="3">
    <source>
        <dbReference type="ARBA" id="ARBA00022448"/>
    </source>
</evidence>
<evidence type="ECO:0000256" key="8">
    <source>
        <dbReference type="SAM" id="Coils"/>
    </source>
</evidence>
<evidence type="ECO:0000256" key="6">
    <source>
        <dbReference type="ARBA" id="ARBA00023136"/>
    </source>
</evidence>